<evidence type="ECO:0000313" key="2">
    <source>
        <dbReference type="EnsemblMetazoa" id="ASIC019464-PA"/>
    </source>
</evidence>
<gene>
    <name evidence="1" type="ORF">ZHAS_00019464</name>
</gene>
<dbReference type="EnsemblMetazoa" id="ASIC019464-RA">
    <property type="protein sequence ID" value="ASIC019464-PA"/>
    <property type="gene ID" value="ASIC019464"/>
</dbReference>
<keyword evidence="3" id="KW-1185">Reference proteome</keyword>
<name>A0A084WLV7_ANOSI</name>
<sequence length="66" mass="7420">MVLNAPVDRSLSWAIENRSTVAVNGGAMRKWYIAMYYYDAGGGEVEQRTDRLPPVGTQMELKTIKN</sequence>
<organism evidence="1">
    <name type="scientific">Anopheles sinensis</name>
    <name type="common">Mosquito</name>
    <dbReference type="NCBI Taxonomy" id="74873"/>
    <lineage>
        <taxon>Eukaryota</taxon>
        <taxon>Metazoa</taxon>
        <taxon>Ecdysozoa</taxon>
        <taxon>Arthropoda</taxon>
        <taxon>Hexapoda</taxon>
        <taxon>Insecta</taxon>
        <taxon>Pterygota</taxon>
        <taxon>Neoptera</taxon>
        <taxon>Endopterygota</taxon>
        <taxon>Diptera</taxon>
        <taxon>Nematocera</taxon>
        <taxon>Culicoidea</taxon>
        <taxon>Culicidae</taxon>
        <taxon>Anophelinae</taxon>
        <taxon>Anopheles</taxon>
    </lineage>
</organism>
<dbReference type="AlphaFoldDB" id="A0A084WLV7"/>
<reference evidence="1 3" key="1">
    <citation type="journal article" date="2014" name="BMC Genomics">
        <title>Genome sequence of Anopheles sinensis provides insight into genetics basis of mosquito competence for malaria parasites.</title>
        <authorList>
            <person name="Zhou D."/>
            <person name="Zhang D."/>
            <person name="Ding G."/>
            <person name="Shi L."/>
            <person name="Hou Q."/>
            <person name="Ye Y."/>
            <person name="Xu Y."/>
            <person name="Zhou H."/>
            <person name="Xiong C."/>
            <person name="Li S."/>
            <person name="Yu J."/>
            <person name="Hong S."/>
            <person name="Yu X."/>
            <person name="Zou P."/>
            <person name="Chen C."/>
            <person name="Chang X."/>
            <person name="Wang W."/>
            <person name="Lv Y."/>
            <person name="Sun Y."/>
            <person name="Ma L."/>
            <person name="Shen B."/>
            <person name="Zhu C."/>
        </authorList>
    </citation>
    <scope>NUCLEOTIDE SEQUENCE [LARGE SCALE GENOMIC DNA]</scope>
</reference>
<accession>A0A084WLV7</accession>
<reference evidence="2" key="2">
    <citation type="submission" date="2020-05" db="UniProtKB">
        <authorList>
            <consortium name="EnsemblMetazoa"/>
        </authorList>
    </citation>
    <scope>IDENTIFICATION</scope>
</reference>
<dbReference type="EMBL" id="ATLV01024296">
    <property type="status" value="NOT_ANNOTATED_CDS"/>
    <property type="molecule type" value="Genomic_DNA"/>
</dbReference>
<proteinExistence type="predicted"/>
<dbReference type="VEuPathDB" id="VectorBase:ASIC019464"/>
<evidence type="ECO:0000313" key="1">
    <source>
        <dbReference type="EMBL" id="KFB51201.1"/>
    </source>
</evidence>
<evidence type="ECO:0000313" key="3">
    <source>
        <dbReference type="Proteomes" id="UP000030765"/>
    </source>
</evidence>
<dbReference type="Proteomes" id="UP000030765">
    <property type="component" value="Unassembled WGS sequence"/>
</dbReference>
<dbReference type="EMBL" id="KE525351">
    <property type="protein sequence ID" value="KFB51201.1"/>
    <property type="molecule type" value="Genomic_DNA"/>
</dbReference>
<protein>
    <submittedName>
        <fullName evidence="1 2">Secretory antigen SsaA-like protein transposon-related protein</fullName>
    </submittedName>
</protein>